<comment type="caution">
    <text evidence="3">The sequence shown here is derived from an EMBL/GenBank/DDBJ whole genome shotgun (WGS) entry which is preliminary data.</text>
</comment>
<feature type="region of interest" description="Disordered" evidence="1">
    <location>
        <begin position="206"/>
        <end position="225"/>
    </location>
</feature>
<dbReference type="EMBL" id="CABFNS010000933">
    <property type="protein sequence ID" value="VUC36797.1"/>
    <property type="molecule type" value="Genomic_DNA"/>
</dbReference>
<dbReference type="InterPro" id="IPR045518">
    <property type="entry name" value="2EXR"/>
</dbReference>
<accession>A0ABY6V109</accession>
<name>A0ABY6V109_BIOOC</name>
<feature type="domain" description="2EXR" evidence="2">
    <location>
        <begin position="44"/>
        <end position="128"/>
    </location>
</feature>
<keyword evidence="4" id="KW-1185">Reference proteome</keyword>
<reference evidence="3 4" key="1">
    <citation type="submission" date="2019-06" db="EMBL/GenBank/DDBJ databases">
        <authorList>
            <person name="Broberg M."/>
        </authorList>
    </citation>
    <scope>NUCLEOTIDE SEQUENCE [LARGE SCALE GENOMIC DNA]</scope>
</reference>
<organism evidence="3 4">
    <name type="scientific">Bionectria ochroleuca</name>
    <name type="common">Gliocladium roseum</name>
    <dbReference type="NCBI Taxonomy" id="29856"/>
    <lineage>
        <taxon>Eukaryota</taxon>
        <taxon>Fungi</taxon>
        <taxon>Dikarya</taxon>
        <taxon>Ascomycota</taxon>
        <taxon>Pezizomycotina</taxon>
        <taxon>Sordariomycetes</taxon>
        <taxon>Hypocreomycetidae</taxon>
        <taxon>Hypocreales</taxon>
        <taxon>Bionectriaceae</taxon>
        <taxon>Clonostachys</taxon>
    </lineage>
</organism>
<gene>
    <name evidence="3" type="ORF">CLO192961_LOCUS451982</name>
</gene>
<evidence type="ECO:0000313" key="4">
    <source>
        <dbReference type="Proteomes" id="UP000766486"/>
    </source>
</evidence>
<evidence type="ECO:0000256" key="1">
    <source>
        <dbReference type="SAM" id="MobiDB-lite"/>
    </source>
</evidence>
<proteinExistence type="predicted"/>
<sequence>MRLDTKISRSETTAMQTVESTEVGELKRRHAAADVPATSDLKEFHFFGRLPPEIQQRVWCLALEDEWISPSWSKADFRHSAVFAISDTCRSAREHVAHINKLRVAWNKSDGQFPKHQAAFLPELDRDTLITSTSPAEQHTSHLRLESDDTAITRVGQTKKLIIYDGENKMFKHHMKIYLQKWRDLGSKGWRKFGFERRRPVVVGRSRRVGSKRSRKRPALKNHTTTLPLSTCDPFSFGTNEFAKISEHLGNLEDITLVSPSVHPSWRINKEYRVEGPEVMNKLPVEELIRTNQWESKFEDKGQQEESYQGKKYRKMLRYYQERGISDDTDIRWRDISLHHSTSDWWQEMSPWGSAMLNRPNIDPRGFSHNISSMGGIWAGFRLYLGDQPRLEFSPLHWDEVKEYMWSFQRFQGGGSYPIPTRAHGFVDETKHQAHFPEAIIKLFIVRPGQKPPLSSPHHRWEPLTGDFDTSGACGFDWRPAIDFNRLPNWKLHRLFSSNKALYSEYKQKEEYYHNRLKIRSLFAHVIKQLPYFEWLVHV</sequence>
<feature type="compositionally biased region" description="Basic residues" evidence="1">
    <location>
        <begin position="206"/>
        <end position="220"/>
    </location>
</feature>
<dbReference type="Proteomes" id="UP000766486">
    <property type="component" value="Unassembled WGS sequence"/>
</dbReference>
<evidence type="ECO:0000313" key="3">
    <source>
        <dbReference type="EMBL" id="VUC36797.1"/>
    </source>
</evidence>
<evidence type="ECO:0000259" key="2">
    <source>
        <dbReference type="Pfam" id="PF20150"/>
    </source>
</evidence>
<dbReference type="Pfam" id="PF20150">
    <property type="entry name" value="2EXR"/>
    <property type="match status" value="1"/>
</dbReference>
<protein>
    <recommendedName>
        <fullName evidence="2">2EXR domain-containing protein</fullName>
    </recommendedName>
</protein>